<dbReference type="AlphaFoldDB" id="A0ABD2PQ53"/>
<evidence type="ECO:0000313" key="3">
    <source>
        <dbReference type="Proteomes" id="UP001626550"/>
    </source>
</evidence>
<gene>
    <name evidence="2" type="ORF">Ciccas_011999</name>
</gene>
<dbReference type="Proteomes" id="UP001626550">
    <property type="component" value="Unassembled WGS sequence"/>
</dbReference>
<evidence type="ECO:0000313" key="2">
    <source>
        <dbReference type="EMBL" id="KAL3309454.1"/>
    </source>
</evidence>
<keyword evidence="3" id="KW-1185">Reference proteome</keyword>
<comment type="caution">
    <text evidence="2">The sequence shown here is derived from an EMBL/GenBank/DDBJ whole genome shotgun (WGS) entry which is preliminary data.</text>
</comment>
<sequence>MATTRVSGFERDWPRSRCTHTIPRRSWLLSYKTLSHAAVSAIECREPGCRSATPGALLCYSGLLLRAGGSWSHPRWSSAARRHPRLPAALDRPRSGRRIPPNMRHRSAEESPTPPLYHRRPTCHTCHRLREQGRIPIRGHYSLHRYPEWIEWQRELTTTGGRESDAVGTATRDGGAEPTATLVQQQFRERCQRGCHVAVLD</sequence>
<evidence type="ECO:0000256" key="1">
    <source>
        <dbReference type="SAM" id="MobiDB-lite"/>
    </source>
</evidence>
<feature type="region of interest" description="Disordered" evidence="1">
    <location>
        <begin position="90"/>
        <end position="121"/>
    </location>
</feature>
<accession>A0ABD2PQ53</accession>
<reference evidence="2 3" key="1">
    <citation type="submission" date="2024-11" db="EMBL/GenBank/DDBJ databases">
        <title>Adaptive evolution of stress response genes in parasites aligns with host niche diversity.</title>
        <authorList>
            <person name="Hahn C."/>
            <person name="Resl P."/>
        </authorList>
    </citation>
    <scope>NUCLEOTIDE SEQUENCE [LARGE SCALE GENOMIC DNA]</scope>
    <source>
        <strain evidence="2">EGGRZ-B1_66</strain>
        <tissue evidence="2">Body</tissue>
    </source>
</reference>
<dbReference type="EMBL" id="JBJKFK010003894">
    <property type="protein sequence ID" value="KAL3309454.1"/>
    <property type="molecule type" value="Genomic_DNA"/>
</dbReference>
<organism evidence="2 3">
    <name type="scientific">Cichlidogyrus casuarinus</name>
    <dbReference type="NCBI Taxonomy" id="1844966"/>
    <lineage>
        <taxon>Eukaryota</taxon>
        <taxon>Metazoa</taxon>
        <taxon>Spiralia</taxon>
        <taxon>Lophotrochozoa</taxon>
        <taxon>Platyhelminthes</taxon>
        <taxon>Monogenea</taxon>
        <taxon>Monopisthocotylea</taxon>
        <taxon>Dactylogyridea</taxon>
        <taxon>Ancyrocephalidae</taxon>
        <taxon>Cichlidogyrus</taxon>
    </lineage>
</organism>
<protein>
    <submittedName>
        <fullName evidence="2">Uncharacterized protein</fullName>
    </submittedName>
</protein>
<proteinExistence type="predicted"/>
<name>A0ABD2PQ53_9PLAT</name>